<dbReference type="EMBL" id="RSAS01000407">
    <property type="protein sequence ID" value="RRR72169.1"/>
    <property type="molecule type" value="Genomic_DNA"/>
</dbReference>
<evidence type="ECO:0000313" key="1">
    <source>
        <dbReference type="EMBL" id="RRR72169.1"/>
    </source>
</evidence>
<gene>
    <name evidence="1" type="ORF">EI684_10455</name>
</gene>
<accession>A0A426U024</accession>
<reference evidence="1 2" key="1">
    <citation type="submission" date="2018-12" db="EMBL/GenBank/DDBJ databases">
        <title>Genome Sequence of Candidatus Viridilinea halotolerans isolated from saline sulfide-rich spring.</title>
        <authorList>
            <person name="Grouzdev D.S."/>
            <person name="Burganskaya E.I."/>
            <person name="Krutkina M.S."/>
            <person name="Sukhacheva M.V."/>
            <person name="Gorlenko V.M."/>
        </authorList>
    </citation>
    <scope>NUCLEOTIDE SEQUENCE [LARGE SCALE GENOMIC DNA]</scope>
    <source>
        <strain evidence="1">Chok-6</strain>
    </source>
</reference>
<name>A0A426U024_9CHLR</name>
<dbReference type="InterPro" id="IPR037063">
    <property type="entry name" value="PHb_sf"/>
</dbReference>
<dbReference type="AlphaFoldDB" id="A0A426U024"/>
<sequence>MSQPIGYEDLIEPEATAPTLILMCQHLFVETEEYVLAIHRFGGNTKLVFTNLRIALLEEDIGGVTYRFVPYRTVIGFSVNLRKSVQLGTLEILLSSGEMIQLSSNDVREVLSAQQSLAKYLLKGPSLDRIGKFEEFRS</sequence>
<dbReference type="Proteomes" id="UP000280307">
    <property type="component" value="Unassembled WGS sequence"/>
</dbReference>
<organism evidence="1 2">
    <name type="scientific">Candidatus Viridilinea halotolerans</name>
    <dbReference type="NCBI Taxonomy" id="2491704"/>
    <lineage>
        <taxon>Bacteria</taxon>
        <taxon>Bacillati</taxon>
        <taxon>Chloroflexota</taxon>
        <taxon>Chloroflexia</taxon>
        <taxon>Chloroflexales</taxon>
        <taxon>Chloroflexineae</taxon>
        <taxon>Oscillochloridaceae</taxon>
        <taxon>Candidatus Viridilinea</taxon>
    </lineage>
</organism>
<proteinExistence type="predicted"/>
<evidence type="ECO:0008006" key="3">
    <source>
        <dbReference type="Google" id="ProtNLM"/>
    </source>
</evidence>
<evidence type="ECO:0000313" key="2">
    <source>
        <dbReference type="Proteomes" id="UP000280307"/>
    </source>
</evidence>
<comment type="caution">
    <text evidence="1">The sequence shown here is derived from an EMBL/GenBank/DDBJ whole genome shotgun (WGS) entry which is preliminary data.</text>
</comment>
<protein>
    <recommendedName>
        <fullName evidence="3">Bacterial Pleckstrin homology domain-containing protein</fullName>
    </recommendedName>
</protein>
<dbReference type="Gene3D" id="2.30.29.50">
    <property type="entry name" value="Bacterial Pleckstrin homology domain"/>
    <property type="match status" value="1"/>
</dbReference>